<feature type="domain" description="Corticotropin-releasing factor" evidence="5">
    <location>
        <begin position="109"/>
        <end position="152"/>
    </location>
</feature>
<dbReference type="Pfam" id="PF00473">
    <property type="entry name" value="CRF"/>
    <property type="match status" value="1"/>
</dbReference>
<feature type="chain" id="PRO_5004648408" evidence="4">
    <location>
        <begin position="25"/>
        <end position="183"/>
    </location>
</feature>
<proteinExistence type="evidence at transcript level"/>
<dbReference type="InterPro" id="IPR000187">
    <property type="entry name" value="CRF"/>
</dbReference>
<gene>
    <name evidence="6" type="primary">dh45</name>
</gene>
<dbReference type="AlphaFoldDB" id="U3U7C3"/>
<feature type="signal peptide" evidence="4">
    <location>
        <begin position="1"/>
        <end position="24"/>
    </location>
</feature>
<dbReference type="PROSITE" id="PS00511">
    <property type="entry name" value="CRF"/>
    <property type="match status" value="1"/>
</dbReference>
<organism evidence="6">
    <name type="scientific">Nilaparvata lugens</name>
    <name type="common">Brown planthopper</name>
    <dbReference type="NCBI Taxonomy" id="108931"/>
    <lineage>
        <taxon>Eukaryota</taxon>
        <taxon>Metazoa</taxon>
        <taxon>Ecdysozoa</taxon>
        <taxon>Arthropoda</taxon>
        <taxon>Hexapoda</taxon>
        <taxon>Insecta</taxon>
        <taxon>Pterygota</taxon>
        <taxon>Neoptera</taxon>
        <taxon>Paraneoptera</taxon>
        <taxon>Hemiptera</taxon>
        <taxon>Auchenorrhyncha</taxon>
        <taxon>Fulgoroidea</taxon>
        <taxon>Delphacidae</taxon>
        <taxon>Delphacinae</taxon>
        <taxon>Nilaparvata</taxon>
    </lineage>
</organism>
<evidence type="ECO:0000259" key="5">
    <source>
        <dbReference type="SMART" id="SM00039"/>
    </source>
</evidence>
<dbReference type="InterPro" id="IPR018446">
    <property type="entry name" value="Corticotropin-releasing_fac_CS"/>
</dbReference>
<keyword evidence="4" id="KW-0732">Signal</keyword>
<protein>
    <submittedName>
        <fullName evidence="6">CRF-related diuretic hormone 45</fullName>
    </submittedName>
</protein>
<evidence type="ECO:0000256" key="3">
    <source>
        <dbReference type="ARBA" id="ARBA00022702"/>
    </source>
</evidence>
<keyword evidence="2" id="KW-0964">Secreted</keyword>
<dbReference type="EMBL" id="AB817248">
    <property type="protein sequence ID" value="BAO00945.1"/>
    <property type="molecule type" value="mRNA"/>
</dbReference>
<reference evidence="6" key="1">
    <citation type="journal article" date="2014" name="Peptides">
        <title>Transcriptome analysis of neuropeptides and G-protein coupled receptors (GPCRs) for neuropeptides in the brown planthopper Nilaparvata lugens.</title>
        <authorList>
            <person name="Tanaka Y."/>
            <person name="Suetsugu Y."/>
            <person name="Yamamoto K."/>
            <person name="Noda H."/>
            <person name="Shinoda T."/>
        </authorList>
    </citation>
    <scope>NUCLEOTIDE SEQUENCE</scope>
</reference>
<keyword evidence="3" id="KW-0372">Hormone</keyword>
<comment type="subcellular location">
    <subcellularLocation>
        <location evidence="1">Secreted</location>
    </subcellularLocation>
</comment>
<sequence length="183" mass="20651">MHPTTKLSLSLGWLLAMCCLLTAANQLQGEGPASANQGYQLEDLGLEEALPPDPAQSPAAYLLPRLLAERIREGEGGRWQHVIDPKVYLLTETANDQDMTGVRRLKRTNGPSLSIVNPLDVLRQRLLLEIARRRMRQSEDQVIANRQWLKTIGKRSLDQQSLREMKNSSVLNHGRKWNGFLYG</sequence>
<dbReference type="GO" id="GO:0005576">
    <property type="term" value="C:extracellular region"/>
    <property type="evidence" value="ECO:0007669"/>
    <property type="project" value="UniProtKB-SubCell"/>
</dbReference>
<evidence type="ECO:0000256" key="4">
    <source>
        <dbReference type="SAM" id="SignalP"/>
    </source>
</evidence>
<evidence type="ECO:0000313" key="6">
    <source>
        <dbReference type="EMBL" id="BAO00945.1"/>
    </source>
</evidence>
<dbReference type="SMART" id="SM00039">
    <property type="entry name" value="CRF"/>
    <property type="match status" value="1"/>
</dbReference>
<evidence type="ECO:0000256" key="1">
    <source>
        <dbReference type="ARBA" id="ARBA00004613"/>
    </source>
</evidence>
<accession>U3U7C3</accession>
<name>U3U7C3_NILLU</name>
<dbReference type="GO" id="GO:0005179">
    <property type="term" value="F:hormone activity"/>
    <property type="evidence" value="ECO:0007669"/>
    <property type="project" value="UniProtKB-KW"/>
</dbReference>
<evidence type="ECO:0000256" key="2">
    <source>
        <dbReference type="ARBA" id="ARBA00022525"/>
    </source>
</evidence>